<organism evidence="1">
    <name type="scientific">Neisseria gonorrhoeae</name>
    <dbReference type="NCBI Taxonomy" id="485"/>
    <lineage>
        <taxon>Bacteria</taxon>
        <taxon>Pseudomonadati</taxon>
        <taxon>Pseudomonadota</taxon>
        <taxon>Betaproteobacteria</taxon>
        <taxon>Neisseriales</taxon>
        <taxon>Neisseriaceae</taxon>
        <taxon>Neisseria</taxon>
    </lineage>
</organism>
<dbReference type="AlphaFoldDB" id="A0A378VUW5"/>
<gene>
    <name evidence="1" type="ORF">NCTC11421_00593</name>
</gene>
<accession>A0A378VUW5</accession>
<name>A0A378VUW5_NEIGO</name>
<proteinExistence type="predicted"/>
<protein>
    <submittedName>
        <fullName evidence="1">Competence protein comEA</fullName>
    </submittedName>
</protein>
<dbReference type="EMBL" id="UGRI01000001">
    <property type="protein sequence ID" value="SUA20504.1"/>
    <property type="molecule type" value="Genomic_DNA"/>
</dbReference>
<sequence length="159" mass="17465">MKGIGPAVLAKLKDQASVGAPAPKAPPNRCCLRLKIGEPVKEGASAAAGAFLFFVWKGNGWRKTCAISGNESMQRKCRLNMRSGSVCWVYQSGTSEKGFQAVFGRVAAVENVIRLPEKFGRFSGSLWYWAQQTQVQIRRCAVIVRMPIQPKQTSVYISI</sequence>
<evidence type="ECO:0000313" key="1">
    <source>
        <dbReference type="EMBL" id="SUA20504.1"/>
    </source>
</evidence>
<reference evidence="1" key="1">
    <citation type="submission" date="2018-06" db="EMBL/GenBank/DDBJ databases">
        <authorList>
            <consortium name="Pathogen Informatics"/>
            <person name="Doyle S."/>
        </authorList>
    </citation>
    <scope>NUCLEOTIDE SEQUENCE [LARGE SCALE GENOMIC DNA]</scope>
    <source>
        <strain evidence="1">NCTC11421</strain>
    </source>
</reference>